<reference evidence="7" key="2">
    <citation type="journal article" date="2018" name="Environ. Sci. Technol.">
        <title>The Toxicogenome of Hyalella azteca: A Model for Sediment Ecotoxicology and Evolutionary Toxicology.</title>
        <authorList>
            <person name="Poynton H.C."/>
            <person name="Hasenbein S."/>
            <person name="Benoit J.B."/>
            <person name="Sepulveda M.S."/>
            <person name="Poelchau M.F."/>
            <person name="Hughes D.S.T."/>
            <person name="Murali S.C."/>
            <person name="Chen S."/>
            <person name="Glastad K.M."/>
            <person name="Goodisman M.A.D."/>
            <person name="Werren J.H."/>
            <person name="Vineis J.H."/>
            <person name="Bowen J.L."/>
            <person name="Friedrich M."/>
            <person name="Jones J."/>
            <person name="Robertson H.M."/>
            <person name="Feyereisen R."/>
            <person name="Mechler-Hickson A."/>
            <person name="Mathers N."/>
            <person name="Lee C.E."/>
            <person name="Colbourne J.K."/>
            <person name="Biales A."/>
            <person name="Johnston J.S."/>
            <person name="Wellborn G.A."/>
            <person name="Rosendale A.J."/>
            <person name="Cridge A.G."/>
            <person name="Munoz-Torres M.C."/>
            <person name="Bain P.A."/>
            <person name="Manny A.R."/>
            <person name="Major K.M."/>
            <person name="Lambert F.N."/>
            <person name="Vulpe C.D."/>
            <person name="Tuck P."/>
            <person name="Blalock B.J."/>
            <person name="Lin Y.Y."/>
            <person name="Smith M.E."/>
            <person name="Ochoa-Acuna H."/>
            <person name="Chen M.M."/>
            <person name="Childers C.P."/>
            <person name="Qu J."/>
            <person name="Dugan S."/>
            <person name="Lee S.L."/>
            <person name="Chao H."/>
            <person name="Dinh H."/>
            <person name="Han Y."/>
            <person name="Doddapaneni H."/>
            <person name="Worley K.C."/>
            <person name="Muzny D.M."/>
            <person name="Gibbs R.A."/>
            <person name="Richards S."/>
        </authorList>
    </citation>
    <scope>NUCLEOTIDE SEQUENCE</scope>
    <source>
        <strain evidence="7">HAZT.00-mixed</strain>
        <tissue evidence="7">Whole organism</tissue>
    </source>
</reference>
<evidence type="ECO:0000256" key="3">
    <source>
        <dbReference type="ARBA" id="ARBA00023163"/>
    </source>
</evidence>
<dbReference type="GO" id="GO:0045944">
    <property type="term" value="P:positive regulation of transcription by RNA polymerase II"/>
    <property type="evidence" value="ECO:0007669"/>
    <property type="project" value="TreeGrafter"/>
</dbReference>
<sequence length="167" mass="18365">MPLEVLTDLLHRYLRETAVLTHRYAEHDNRTMPTLSDLSYAFLEMKVSLPELEEFTSTVDSVPFPDPIPKFPIPRSSELNFLKPGSREILSRPLHIHEHLPPMLPDLNEDGKLGGSPHPDQNGLGGAPGDGPGGHMTPNGASSPSRLSAFLSSAQRQTRDDQPDKNG</sequence>
<dbReference type="InterPro" id="IPR006565">
    <property type="entry name" value="BTP"/>
</dbReference>
<feature type="region of interest" description="Disordered" evidence="5">
    <location>
        <begin position="99"/>
        <end position="167"/>
    </location>
</feature>
<dbReference type="GO" id="GO:0046982">
    <property type="term" value="F:protein heterodimerization activity"/>
    <property type="evidence" value="ECO:0007669"/>
    <property type="project" value="InterPro"/>
</dbReference>
<evidence type="ECO:0000259" key="6">
    <source>
        <dbReference type="Pfam" id="PF07524"/>
    </source>
</evidence>
<dbReference type="GO" id="GO:0005669">
    <property type="term" value="C:transcription factor TFIID complex"/>
    <property type="evidence" value="ECO:0007669"/>
    <property type="project" value="TreeGrafter"/>
</dbReference>
<accession>A0A6A0H106</accession>
<dbReference type="AlphaFoldDB" id="A0A6A0H106"/>
<dbReference type="Pfam" id="PF07524">
    <property type="entry name" value="Bromo_TP"/>
    <property type="match status" value="1"/>
</dbReference>
<comment type="subcellular location">
    <subcellularLocation>
        <location evidence="1">Nucleus</location>
    </subcellularLocation>
</comment>
<organism evidence="7">
    <name type="scientific">Hyalella azteca</name>
    <name type="common">Amphipod</name>
    <dbReference type="NCBI Taxonomy" id="294128"/>
    <lineage>
        <taxon>Eukaryota</taxon>
        <taxon>Metazoa</taxon>
        <taxon>Ecdysozoa</taxon>
        <taxon>Arthropoda</taxon>
        <taxon>Crustacea</taxon>
        <taxon>Multicrustacea</taxon>
        <taxon>Malacostraca</taxon>
        <taxon>Eumalacostraca</taxon>
        <taxon>Peracarida</taxon>
        <taxon>Amphipoda</taxon>
        <taxon>Senticaudata</taxon>
        <taxon>Talitrida</taxon>
        <taxon>Talitroidea</taxon>
        <taxon>Hyalellidae</taxon>
        <taxon>Hyalella</taxon>
    </lineage>
</organism>
<protein>
    <recommendedName>
        <fullName evidence="6">Bromodomain associated domain-containing protein</fullName>
    </recommendedName>
</protein>
<evidence type="ECO:0000256" key="5">
    <source>
        <dbReference type="SAM" id="MobiDB-lite"/>
    </source>
</evidence>
<dbReference type="GO" id="GO:0002039">
    <property type="term" value="F:p53 binding"/>
    <property type="evidence" value="ECO:0007669"/>
    <property type="project" value="TreeGrafter"/>
</dbReference>
<keyword evidence="4" id="KW-0539">Nucleus</keyword>
<evidence type="ECO:0000256" key="2">
    <source>
        <dbReference type="ARBA" id="ARBA00023015"/>
    </source>
</evidence>
<feature type="compositionally biased region" description="Basic and acidic residues" evidence="5">
    <location>
        <begin position="157"/>
        <end position="167"/>
    </location>
</feature>
<proteinExistence type="predicted"/>
<evidence type="ECO:0000256" key="4">
    <source>
        <dbReference type="ARBA" id="ARBA00023242"/>
    </source>
</evidence>
<feature type="compositionally biased region" description="Low complexity" evidence="5">
    <location>
        <begin position="141"/>
        <end position="154"/>
    </location>
</feature>
<keyword evidence="2" id="KW-0805">Transcription regulation</keyword>
<dbReference type="Proteomes" id="UP000711488">
    <property type="component" value="Unassembled WGS sequence"/>
</dbReference>
<feature type="compositionally biased region" description="Gly residues" evidence="5">
    <location>
        <begin position="123"/>
        <end position="134"/>
    </location>
</feature>
<evidence type="ECO:0000256" key="1">
    <source>
        <dbReference type="ARBA" id="ARBA00004123"/>
    </source>
</evidence>
<feature type="domain" description="Bromodomain associated" evidence="6">
    <location>
        <begin position="2"/>
        <end position="47"/>
    </location>
</feature>
<dbReference type="EMBL" id="JQDR03009563">
    <property type="protein sequence ID" value="KAA0195523.1"/>
    <property type="molecule type" value="Genomic_DNA"/>
</dbReference>
<dbReference type="InterPro" id="IPR009072">
    <property type="entry name" value="Histone-fold"/>
</dbReference>
<name>A0A6A0H106_HYAAZ</name>
<evidence type="ECO:0000313" key="7">
    <source>
        <dbReference type="EMBL" id="KAA0195523.1"/>
    </source>
</evidence>
<gene>
    <name evidence="7" type="ORF">HAZT_HAZT005512</name>
</gene>
<keyword evidence="3" id="KW-0804">Transcription</keyword>
<dbReference type="PANTHER" id="PTHR46452:SF1">
    <property type="entry name" value="TRANSCRIPTION INITIATION FACTOR TFIID SUBUNIT 3"/>
    <property type="match status" value="1"/>
</dbReference>
<comment type="caution">
    <text evidence="7">The sequence shown here is derived from an EMBL/GenBank/DDBJ whole genome shotgun (WGS) entry which is preliminary data.</text>
</comment>
<reference evidence="7" key="1">
    <citation type="submission" date="2014-08" db="EMBL/GenBank/DDBJ databases">
        <authorList>
            <person name="Murali S."/>
            <person name="Richards S."/>
            <person name="Bandaranaike D."/>
            <person name="Bellair M."/>
            <person name="Blankenburg K."/>
            <person name="Chao H."/>
            <person name="Dinh H."/>
            <person name="Doddapaneni H."/>
            <person name="Dugan-Rocha S."/>
            <person name="Elkadiri S."/>
            <person name="Gnanaolivu R."/>
            <person name="Hughes D."/>
            <person name="Lee S."/>
            <person name="Li M."/>
            <person name="Ming W."/>
            <person name="Munidasa M."/>
            <person name="Muniz J."/>
            <person name="Nguyen L."/>
            <person name="Osuji N."/>
            <person name="Pu L.-L."/>
            <person name="Puazo M."/>
            <person name="Skinner E."/>
            <person name="Qu C."/>
            <person name="Quiroz J."/>
            <person name="Raj R."/>
            <person name="Weissenberger G."/>
            <person name="Xin Y."/>
            <person name="Zou X."/>
            <person name="Han Y."/>
            <person name="Worley K."/>
            <person name="Muzny D."/>
            <person name="Gibbs R."/>
        </authorList>
    </citation>
    <scope>NUCLEOTIDE SEQUENCE</scope>
    <source>
        <strain evidence="7">HAZT.00-mixed</strain>
        <tissue evidence="7">Whole organism</tissue>
    </source>
</reference>
<dbReference type="Gene3D" id="1.10.20.10">
    <property type="entry name" value="Histone, subunit A"/>
    <property type="match status" value="1"/>
</dbReference>
<reference evidence="7" key="3">
    <citation type="submission" date="2019-06" db="EMBL/GenBank/DDBJ databases">
        <authorList>
            <person name="Poynton C."/>
            <person name="Hasenbein S."/>
            <person name="Benoit J.B."/>
            <person name="Sepulveda M.S."/>
            <person name="Poelchau M.F."/>
            <person name="Murali S.C."/>
            <person name="Chen S."/>
            <person name="Glastad K.M."/>
            <person name="Werren J.H."/>
            <person name="Vineis J.H."/>
            <person name="Bowen J.L."/>
            <person name="Friedrich M."/>
            <person name="Jones J."/>
            <person name="Robertson H.M."/>
            <person name="Feyereisen R."/>
            <person name="Mechler-Hickson A."/>
            <person name="Mathers N."/>
            <person name="Lee C.E."/>
            <person name="Colbourne J.K."/>
            <person name="Biales A."/>
            <person name="Johnston J.S."/>
            <person name="Wellborn G.A."/>
            <person name="Rosendale A.J."/>
            <person name="Cridge A.G."/>
            <person name="Munoz-Torres M.C."/>
            <person name="Bain P.A."/>
            <person name="Manny A.R."/>
            <person name="Major K.M."/>
            <person name="Lambert F.N."/>
            <person name="Vulpe C.D."/>
            <person name="Tuck P."/>
            <person name="Blalock B.J."/>
            <person name="Lin Y.-Y."/>
            <person name="Smith M.E."/>
            <person name="Ochoa-Acuna H."/>
            <person name="Chen M.-J.M."/>
            <person name="Childers C.P."/>
            <person name="Qu J."/>
            <person name="Dugan S."/>
            <person name="Lee S.L."/>
            <person name="Chao H."/>
            <person name="Dinh H."/>
            <person name="Han Y."/>
            <person name="Doddapaneni H."/>
            <person name="Worley K.C."/>
            <person name="Muzny D.M."/>
            <person name="Gibbs R.A."/>
            <person name="Richards S."/>
        </authorList>
    </citation>
    <scope>NUCLEOTIDE SEQUENCE</scope>
    <source>
        <strain evidence="7">HAZT.00-mixed</strain>
        <tissue evidence="7">Whole organism</tissue>
    </source>
</reference>
<dbReference type="PANTHER" id="PTHR46452">
    <property type="entry name" value="TRANSCRIPTION INITIATION FACTOR TFIID SUBUNIT 3"/>
    <property type="match status" value="1"/>
</dbReference>